<dbReference type="PANTHER" id="PTHR24421">
    <property type="entry name" value="NITRATE/NITRITE SENSOR PROTEIN NARX-RELATED"/>
    <property type="match status" value="1"/>
</dbReference>
<accession>A0ABX1PTF2</accession>
<proteinExistence type="predicted"/>
<dbReference type="SUPFAM" id="SSF55785">
    <property type="entry name" value="PYP-like sensor domain (PAS domain)"/>
    <property type="match status" value="2"/>
</dbReference>
<name>A0ABX1PTF2_9RHOO</name>
<comment type="caution">
    <text evidence="7">The sequence shown here is derived from an EMBL/GenBank/DDBJ whole genome shotgun (WGS) entry which is preliminary data.</text>
</comment>
<feature type="domain" description="Histidine kinase" evidence="4">
    <location>
        <begin position="402"/>
        <end position="495"/>
    </location>
</feature>
<dbReference type="InterPro" id="IPR013656">
    <property type="entry name" value="PAS_4"/>
</dbReference>
<dbReference type="Gene3D" id="3.30.450.20">
    <property type="entry name" value="PAS domain"/>
    <property type="match status" value="2"/>
</dbReference>
<dbReference type="Pfam" id="PF08448">
    <property type="entry name" value="PAS_4"/>
    <property type="match status" value="1"/>
</dbReference>
<dbReference type="InterPro" id="IPR011712">
    <property type="entry name" value="Sig_transdc_His_kin_sub3_dim/P"/>
</dbReference>
<dbReference type="Proteomes" id="UP000623795">
    <property type="component" value="Unassembled WGS sequence"/>
</dbReference>
<dbReference type="Gene3D" id="3.30.565.10">
    <property type="entry name" value="Histidine kinase-like ATPase, C-terminal domain"/>
    <property type="match status" value="1"/>
</dbReference>
<dbReference type="InterPro" id="IPR000700">
    <property type="entry name" value="PAS-assoc_C"/>
</dbReference>
<evidence type="ECO:0000313" key="7">
    <source>
        <dbReference type="EMBL" id="NMG42413.1"/>
    </source>
</evidence>
<dbReference type="NCBIfam" id="TIGR00229">
    <property type="entry name" value="sensory_box"/>
    <property type="match status" value="1"/>
</dbReference>
<keyword evidence="8" id="KW-1185">Reference proteome</keyword>
<keyword evidence="1" id="KW-0808">Transferase</keyword>
<evidence type="ECO:0000256" key="2">
    <source>
        <dbReference type="ARBA" id="ARBA00022777"/>
    </source>
</evidence>
<gene>
    <name evidence="7" type="ORF">GPA22_01520</name>
</gene>
<protein>
    <submittedName>
        <fullName evidence="7">PAS domain S-box protein</fullName>
    </submittedName>
</protein>
<dbReference type="SMART" id="SM00387">
    <property type="entry name" value="HATPase_c"/>
    <property type="match status" value="1"/>
</dbReference>
<dbReference type="InterPro" id="IPR003594">
    <property type="entry name" value="HATPase_dom"/>
</dbReference>
<sequence>MPRELVDYRDSEEALRASEARLHEAQAVGRMGDWELDRDTGSMSWSPQLFRLFERSSALGTPDLNEALGYYSLESVELTRAAFWAAIDTGNRRELEQTVLLPSGAERYHATTIVPVKDGSGRVCKLYGTTQDITERKLAEQELRRKTYEIEDLYQNAPCGYYSLDANGLIIRINDTQLRWQGYEREEVVGRMHAAELFSPASRALFGQVFRTFKRMGVLHNMDMELLRKDGSILNVLMSSTAIFDAQGNFVASRTVLSDNTDRKQLELERTAHATRLADLSRHMVDVQENERRKFASALHDHTSPNLAALQLTLTNLARALPPAALPGLQPLLDDAQALLLDTTSGIRDICTNLRPATLDYAGLIPAVQDYAQQFRLRTGIEVHLDTADFTMQLPSNVQSLLFRIAQEALTNCAKHARARNIRIHLSNRDTRLVMRIADDGVGFDPHHLGEAGTTSPGIGLITMRERAEFAGGRFSLRSHPQSGTEIKVTFDVGRSGVLRPARRASDFANGTTLPTGTQ</sequence>
<organism evidence="7 8">
    <name type="scientific">Aromatoleum toluvorans</name>
    <dbReference type="NCBI Taxonomy" id="92002"/>
    <lineage>
        <taxon>Bacteria</taxon>
        <taxon>Pseudomonadati</taxon>
        <taxon>Pseudomonadota</taxon>
        <taxon>Betaproteobacteria</taxon>
        <taxon>Rhodocyclales</taxon>
        <taxon>Rhodocyclaceae</taxon>
        <taxon>Aromatoleum</taxon>
    </lineage>
</organism>
<dbReference type="CDD" id="cd00130">
    <property type="entry name" value="PAS"/>
    <property type="match status" value="1"/>
</dbReference>
<keyword evidence="3" id="KW-0902">Two-component regulatory system</keyword>
<feature type="domain" description="PAC" evidence="6">
    <location>
        <begin position="220"/>
        <end position="272"/>
    </location>
</feature>
<dbReference type="InterPro" id="IPR005467">
    <property type="entry name" value="His_kinase_dom"/>
</dbReference>
<dbReference type="PANTHER" id="PTHR24421:SF58">
    <property type="entry name" value="SIGNAL TRANSDUCTION HISTIDINE-PROTEIN KINASE_PHOSPHATASE UHPB"/>
    <property type="match status" value="1"/>
</dbReference>
<dbReference type="SUPFAM" id="SSF55874">
    <property type="entry name" value="ATPase domain of HSP90 chaperone/DNA topoisomerase II/histidine kinase"/>
    <property type="match status" value="1"/>
</dbReference>
<dbReference type="SMART" id="SM00086">
    <property type="entry name" value="PAC"/>
    <property type="match status" value="2"/>
</dbReference>
<dbReference type="InterPro" id="IPR035965">
    <property type="entry name" value="PAS-like_dom_sf"/>
</dbReference>
<keyword evidence="2" id="KW-0418">Kinase</keyword>
<feature type="domain" description="PAC" evidence="6">
    <location>
        <begin position="93"/>
        <end position="145"/>
    </location>
</feature>
<dbReference type="CDD" id="cd16917">
    <property type="entry name" value="HATPase_UhpB-NarQ-NarX-like"/>
    <property type="match status" value="1"/>
</dbReference>
<evidence type="ECO:0000259" key="4">
    <source>
        <dbReference type="PROSITE" id="PS50109"/>
    </source>
</evidence>
<dbReference type="Pfam" id="PF07730">
    <property type="entry name" value="HisKA_3"/>
    <property type="match status" value="1"/>
</dbReference>
<dbReference type="PROSITE" id="PS50109">
    <property type="entry name" value="HIS_KIN"/>
    <property type="match status" value="1"/>
</dbReference>
<dbReference type="InterPro" id="IPR000014">
    <property type="entry name" value="PAS"/>
</dbReference>
<dbReference type="SMART" id="SM00091">
    <property type="entry name" value="PAS"/>
    <property type="match status" value="1"/>
</dbReference>
<feature type="domain" description="PAS" evidence="5">
    <location>
        <begin position="146"/>
        <end position="217"/>
    </location>
</feature>
<evidence type="ECO:0000259" key="6">
    <source>
        <dbReference type="PROSITE" id="PS50113"/>
    </source>
</evidence>
<dbReference type="InterPro" id="IPR036890">
    <property type="entry name" value="HATPase_C_sf"/>
</dbReference>
<dbReference type="Pfam" id="PF13426">
    <property type="entry name" value="PAS_9"/>
    <property type="match status" value="1"/>
</dbReference>
<dbReference type="Gene3D" id="2.10.70.100">
    <property type="match status" value="1"/>
</dbReference>
<evidence type="ECO:0000259" key="5">
    <source>
        <dbReference type="PROSITE" id="PS50112"/>
    </source>
</evidence>
<reference evidence="7 8" key="1">
    <citation type="submission" date="2019-12" db="EMBL/GenBank/DDBJ databases">
        <title>Comparative genomics gives insights into the taxonomy of the Azoarcus-Aromatoleum group and reveals separate origins of nif in the plant-associated Azoarcus and non-plant-associated Aromatoleum sub-groups.</title>
        <authorList>
            <person name="Lafos M."/>
            <person name="Maluk M."/>
            <person name="Batista M."/>
            <person name="Junghare M."/>
            <person name="Carmona M."/>
            <person name="Faoro H."/>
            <person name="Cruz L.M."/>
            <person name="Battistoni F."/>
            <person name="De Souza E."/>
            <person name="Pedrosa F."/>
            <person name="Chen W.-M."/>
            <person name="Poole P.S."/>
            <person name="Dixon R.A."/>
            <person name="James E.K."/>
        </authorList>
    </citation>
    <scope>NUCLEOTIDE SEQUENCE [LARGE SCALE GENOMIC DNA]</scope>
    <source>
        <strain evidence="7 8">Td21</strain>
    </source>
</reference>
<evidence type="ECO:0000313" key="8">
    <source>
        <dbReference type="Proteomes" id="UP000623795"/>
    </source>
</evidence>
<dbReference type="InterPro" id="IPR050482">
    <property type="entry name" value="Sensor_HK_TwoCompSys"/>
</dbReference>
<evidence type="ECO:0000256" key="1">
    <source>
        <dbReference type="ARBA" id="ARBA00022679"/>
    </source>
</evidence>
<dbReference type="InterPro" id="IPR001610">
    <property type="entry name" value="PAC"/>
</dbReference>
<dbReference type="Pfam" id="PF02518">
    <property type="entry name" value="HATPase_c"/>
    <property type="match status" value="1"/>
</dbReference>
<dbReference type="PROSITE" id="PS50112">
    <property type="entry name" value="PAS"/>
    <property type="match status" value="1"/>
</dbReference>
<dbReference type="PROSITE" id="PS50113">
    <property type="entry name" value="PAC"/>
    <property type="match status" value="2"/>
</dbReference>
<dbReference type="EMBL" id="WTVN01000001">
    <property type="protein sequence ID" value="NMG42413.1"/>
    <property type="molecule type" value="Genomic_DNA"/>
</dbReference>
<evidence type="ECO:0000256" key="3">
    <source>
        <dbReference type="ARBA" id="ARBA00023012"/>
    </source>
</evidence>